<comment type="caution">
    <text evidence="1">The sequence shown here is derived from an EMBL/GenBank/DDBJ whole genome shotgun (WGS) entry which is preliminary data.</text>
</comment>
<evidence type="ECO:0000313" key="1">
    <source>
        <dbReference type="EMBL" id="MEA1081974.1"/>
    </source>
</evidence>
<sequence>MASTRGRPRGSRNIKPSRKAVRGYYQLLREKAEQGDTMAAGWLAQLDLLNQKESTQ</sequence>
<reference evidence="1 2" key="1">
    <citation type="submission" date="2023-12" db="EMBL/GenBank/DDBJ databases">
        <title>Marinobacter qingdaonensis sp. nov., isolated from the intertidal sediment of Qingdao, PR China.</title>
        <authorList>
            <person name="Li Y."/>
        </authorList>
    </citation>
    <scope>NUCLEOTIDE SEQUENCE [LARGE SCALE GENOMIC DNA]</scope>
    <source>
        <strain evidence="1 2">ASW11-75</strain>
    </source>
</reference>
<protein>
    <submittedName>
        <fullName evidence="1">Uncharacterized protein</fullName>
    </submittedName>
</protein>
<dbReference type="EMBL" id="JAYDCJ010000003">
    <property type="protein sequence ID" value="MEA1081974.1"/>
    <property type="molecule type" value="Genomic_DNA"/>
</dbReference>
<proteinExistence type="predicted"/>
<keyword evidence="2" id="KW-1185">Reference proteome</keyword>
<dbReference type="RefSeq" id="WP_322856409.1">
    <property type="nucleotide sequence ID" value="NZ_JAYDCJ010000003.1"/>
</dbReference>
<organism evidence="1 2">
    <name type="scientific">Marinobacter qingdaonensis</name>
    <dbReference type="NCBI Taxonomy" id="3108486"/>
    <lineage>
        <taxon>Bacteria</taxon>
        <taxon>Pseudomonadati</taxon>
        <taxon>Pseudomonadota</taxon>
        <taxon>Gammaproteobacteria</taxon>
        <taxon>Pseudomonadales</taxon>
        <taxon>Marinobacteraceae</taxon>
        <taxon>Marinobacter</taxon>
    </lineage>
</organism>
<accession>A0ABU5P1P2</accession>
<evidence type="ECO:0000313" key="2">
    <source>
        <dbReference type="Proteomes" id="UP001305746"/>
    </source>
</evidence>
<gene>
    <name evidence="1" type="ORF">U5822_14965</name>
</gene>
<dbReference type="Proteomes" id="UP001305746">
    <property type="component" value="Unassembled WGS sequence"/>
</dbReference>
<name>A0ABU5P1P2_9GAMM</name>